<protein>
    <recommendedName>
        <fullName evidence="2">DYW domain-containing protein</fullName>
    </recommendedName>
</protein>
<dbReference type="PANTHER" id="PTHR47926">
    <property type="entry name" value="PENTATRICOPEPTIDE REPEAT-CONTAINING PROTEIN"/>
    <property type="match status" value="1"/>
</dbReference>
<name>A0AAU9PLQ3_9ASTR</name>
<reference evidence="3 4" key="1">
    <citation type="submission" date="2022-01" db="EMBL/GenBank/DDBJ databases">
        <authorList>
            <person name="Xiong W."/>
            <person name="Schranz E."/>
        </authorList>
    </citation>
    <scope>NUCLEOTIDE SEQUENCE [LARGE SCALE GENOMIC DNA]</scope>
</reference>
<evidence type="ECO:0000313" key="4">
    <source>
        <dbReference type="Proteomes" id="UP001157418"/>
    </source>
</evidence>
<keyword evidence="4" id="KW-1185">Reference proteome</keyword>
<comment type="similarity">
    <text evidence="1">Belongs to the PPR family. PCMP-H subfamily.</text>
</comment>
<dbReference type="PANTHER" id="PTHR47926:SF541">
    <property type="entry name" value="DYW DOMAIN-CONTAINING PROTEIN"/>
    <property type="match status" value="1"/>
</dbReference>
<evidence type="ECO:0000256" key="1">
    <source>
        <dbReference type="ARBA" id="ARBA00006643"/>
    </source>
</evidence>
<dbReference type="InterPro" id="IPR032867">
    <property type="entry name" value="DYW_dom"/>
</dbReference>
<proteinExistence type="inferred from homology"/>
<dbReference type="GO" id="GO:0003723">
    <property type="term" value="F:RNA binding"/>
    <property type="evidence" value="ECO:0007669"/>
    <property type="project" value="InterPro"/>
</dbReference>
<comment type="caution">
    <text evidence="3">The sequence shown here is derived from an EMBL/GenBank/DDBJ whole genome shotgun (WGS) entry which is preliminary data.</text>
</comment>
<dbReference type="GO" id="GO:0008270">
    <property type="term" value="F:zinc ion binding"/>
    <property type="evidence" value="ECO:0007669"/>
    <property type="project" value="InterPro"/>
</dbReference>
<evidence type="ECO:0000259" key="2">
    <source>
        <dbReference type="Pfam" id="PF14432"/>
    </source>
</evidence>
<accession>A0AAU9PLQ3</accession>
<evidence type="ECO:0000313" key="3">
    <source>
        <dbReference type="EMBL" id="CAH1451256.1"/>
    </source>
</evidence>
<dbReference type="EMBL" id="CAKMRJ010005745">
    <property type="protein sequence ID" value="CAH1451256.1"/>
    <property type="molecule type" value="Genomic_DNA"/>
</dbReference>
<dbReference type="InterPro" id="IPR046960">
    <property type="entry name" value="PPR_At4g14850-like_plant"/>
</dbReference>
<dbReference type="AlphaFoldDB" id="A0AAU9PLQ3"/>
<dbReference type="Proteomes" id="UP001157418">
    <property type="component" value="Unassembled WGS sequence"/>
</dbReference>
<gene>
    <name evidence="3" type="ORF">LVIROSA_LOCUS36623</name>
</gene>
<organism evidence="3 4">
    <name type="scientific">Lactuca virosa</name>
    <dbReference type="NCBI Taxonomy" id="75947"/>
    <lineage>
        <taxon>Eukaryota</taxon>
        <taxon>Viridiplantae</taxon>
        <taxon>Streptophyta</taxon>
        <taxon>Embryophyta</taxon>
        <taxon>Tracheophyta</taxon>
        <taxon>Spermatophyta</taxon>
        <taxon>Magnoliopsida</taxon>
        <taxon>eudicotyledons</taxon>
        <taxon>Gunneridae</taxon>
        <taxon>Pentapetalae</taxon>
        <taxon>asterids</taxon>
        <taxon>campanulids</taxon>
        <taxon>Asterales</taxon>
        <taxon>Asteraceae</taxon>
        <taxon>Cichorioideae</taxon>
        <taxon>Cichorieae</taxon>
        <taxon>Lactucinae</taxon>
        <taxon>Lactuca</taxon>
    </lineage>
</organism>
<dbReference type="InterPro" id="IPR046848">
    <property type="entry name" value="E_motif"/>
</dbReference>
<dbReference type="Pfam" id="PF14432">
    <property type="entry name" value="DYW_deaminase"/>
    <property type="match status" value="1"/>
</dbReference>
<dbReference type="GO" id="GO:0009451">
    <property type="term" value="P:RNA modification"/>
    <property type="evidence" value="ECO:0007669"/>
    <property type="project" value="InterPro"/>
</dbReference>
<sequence>MYSNSGKWNDAARVRNLMRSRGVKKEPACSWIEVDNMVHVFLVDDTKHPEVQKVYEYLEELVSKMRKLGYVPDTKFVLHDMENEQKEYVLSTHSEKLAVVFGILKLPSGAMIRVF</sequence>
<dbReference type="Pfam" id="PF20431">
    <property type="entry name" value="E_motif"/>
    <property type="match status" value="1"/>
</dbReference>
<feature type="domain" description="DYW" evidence="2">
    <location>
        <begin position="69"/>
        <end position="114"/>
    </location>
</feature>